<dbReference type="RefSeq" id="WP_408263385.1">
    <property type="nucleotide sequence ID" value="NZ_JAQQCK010000012.1"/>
</dbReference>
<organism evidence="1 2">
    <name type="scientific">Paraburkholderia phytofirmans</name>
    <dbReference type="NCBI Taxonomy" id="261302"/>
    <lineage>
        <taxon>Bacteria</taxon>
        <taxon>Pseudomonadati</taxon>
        <taxon>Pseudomonadota</taxon>
        <taxon>Betaproteobacteria</taxon>
        <taxon>Burkholderiales</taxon>
        <taxon>Burkholderiaceae</taxon>
        <taxon>Paraburkholderia</taxon>
    </lineage>
</organism>
<protein>
    <submittedName>
        <fullName evidence="1">Translesion DNA synthesis-associated protein ImuA</fullName>
    </submittedName>
</protein>
<dbReference type="PIRSF" id="PIRSF037290">
    <property type="entry name" value="UCP037290"/>
    <property type="match status" value="1"/>
</dbReference>
<name>A0ABW9BI52_9BURK</name>
<comment type="caution">
    <text evidence="1">The sequence shown here is derived from an EMBL/GenBank/DDBJ whole genome shotgun (WGS) entry which is preliminary data.</text>
</comment>
<dbReference type="SUPFAM" id="SSF52540">
    <property type="entry name" value="P-loop containing nucleoside triphosphate hydrolases"/>
    <property type="match status" value="1"/>
</dbReference>
<dbReference type="Proteomes" id="UP001629274">
    <property type="component" value="Unassembled WGS sequence"/>
</dbReference>
<dbReference type="NCBIfam" id="NF033429">
    <property type="entry name" value="ImuA_translesion"/>
    <property type="match status" value="1"/>
</dbReference>
<accession>A0ABW9BI52</accession>
<gene>
    <name evidence="1" type="primary">imuA</name>
    <name evidence="1" type="ORF">PQR03_16250</name>
</gene>
<proteinExistence type="predicted"/>
<keyword evidence="2" id="KW-1185">Reference proteome</keyword>
<dbReference type="EMBL" id="JAQQDR010000005">
    <property type="protein sequence ID" value="MFM0239682.1"/>
    <property type="molecule type" value="Genomic_DNA"/>
</dbReference>
<reference evidence="1 2" key="1">
    <citation type="journal article" date="2024" name="Chem. Sci.">
        <title>Discovery of megapolipeptins by genome mining of a Burkholderiales bacteria collection.</title>
        <authorList>
            <person name="Paulo B.S."/>
            <person name="Recchia M.J.J."/>
            <person name="Lee S."/>
            <person name="Fergusson C.H."/>
            <person name="Romanowski S.B."/>
            <person name="Hernandez A."/>
            <person name="Krull N."/>
            <person name="Liu D.Y."/>
            <person name="Cavanagh H."/>
            <person name="Bos A."/>
            <person name="Gray C.A."/>
            <person name="Murphy B.T."/>
            <person name="Linington R.G."/>
            <person name="Eustaquio A.S."/>
        </authorList>
    </citation>
    <scope>NUCLEOTIDE SEQUENCE [LARGE SCALE GENOMIC DNA]</scope>
    <source>
        <strain evidence="1 2">RL17-351-BIE-A</strain>
    </source>
</reference>
<evidence type="ECO:0000313" key="1">
    <source>
        <dbReference type="EMBL" id="MFM0239682.1"/>
    </source>
</evidence>
<sequence length="235" mass="24718">MCATAIRPEEIHPSLWRGAQLGRSDGRTVDTGYAALSAELPDGGWPVGALTELLVQQAGVGELRLVAPALRGSDRGPVILLQPVVTPNGPGLGHIGLPMDRTILLRAPRAADALWSAEQILRAGSCSAVVLWQQHLQASSLRRLHLAAQTAETLLFVVQPLTAAQNSSPAVLRLAVRPAKGGIEVEIVKRRGPLRAEPPSVVLQPAPILLSQHARSSRRSSAPLAARNIPAAVAG</sequence>
<evidence type="ECO:0000313" key="2">
    <source>
        <dbReference type="Proteomes" id="UP001629274"/>
    </source>
</evidence>
<dbReference type="InterPro" id="IPR017166">
    <property type="entry name" value="UCP037290"/>
</dbReference>
<dbReference type="InterPro" id="IPR047610">
    <property type="entry name" value="ImuA_translesion"/>
</dbReference>
<dbReference type="Gene3D" id="3.40.50.300">
    <property type="entry name" value="P-loop containing nucleotide triphosphate hydrolases"/>
    <property type="match status" value="1"/>
</dbReference>
<dbReference type="InterPro" id="IPR027417">
    <property type="entry name" value="P-loop_NTPase"/>
</dbReference>